<dbReference type="EMBL" id="KN818336">
    <property type="protein sequence ID" value="KIL58496.1"/>
    <property type="molecule type" value="Genomic_DNA"/>
</dbReference>
<dbReference type="AlphaFoldDB" id="A0A0C2WP84"/>
<keyword evidence="3" id="KW-1185">Reference proteome</keyword>
<protein>
    <submittedName>
        <fullName evidence="2">Uncharacterized protein</fullName>
    </submittedName>
</protein>
<proteinExistence type="predicted"/>
<evidence type="ECO:0000256" key="1">
    <source>
        <dbReference type="SAM" id="MobiDB-lite"/>
    </source>
</evidence>
<organism evidence="2 3">
    <name type="scientific">Amanita muscaria (strain Koide BX008)</name>
    <dbReference type="NCBI Taxonomy" id="946122"/>
    <lineage>
        <taxon>Eukaryota</taxon>
        <taxon>Fungi</taxon>
        <taxon>Dikarya</taxon>
        <taxon>Basidiomycota</taxon>
        <taxon>Agaricomycotina</taxon>
        <taxon>Agaricomycetes</taxon>
        <taxon>Agaricomycetidae</taxon>
        <taxon>Agaricales</taxon>
        <taxon>Pluteineae</taxon>
        <taxon>Amanitaceae</taxon>
        <taxon>Amanita</taxon>
    </lineage>
</organism>
<accession>A0A0C2WP84</accession>
<dbReference type="Proteomes" id="UP000054549">
    <property type="component" value="Unassembled WGS sequence"/>
</dbReference>
<evidence type="ECO:0000313" key="3">
    <source>
        <dbReference type="Proteomes" id="UP000054549"/>
    </source>
</evidence>
<dbReference type="HOGENOM" id="CLU_1111560_0_0_1"/>
<evidence type="ECO:0000313" key="2">
    <source>
        <dbReference type="EMBL" id="KIL58496.1"/>
    </source>
</evidence>
<name>A0A0C2WP84_AMAMK</name>
<gene>
    <name evidence="2" type="ORF">M378DRAFT_86420</name>
</gene>
<dbReference type="InParanoid" id="A0A0C2WP84"/>
<feature type="region of interest" description="Disordered" evidence="1">
    <location>
        <begin position="183"/>
        <end position="215"/>
    </location>
</feature>
<feature type="compositionally biased region" description="Acidic residues" evidence="1">
    <location>
        <begin position="189"/>
        <end position="201"/>
    </location>
</feature>
<sequence>MLKDSETTNLVFKRLFAIANASEPADYDTLSTLKKLKCHMLSPAAEEEIIRKDTKDFTLDDTVQTFDLTYSSNLSESAKWKIEELPDVKTFQPSTYLDILLVILLEHKKASARQGRSDASVYGVATDSLSYVFVTITHEGVLKQSRQFNVMKGDLSTVLGCLRYILAMEMSMTAYLTPEKEGLDKSDELEADADDPIDLDDNYYLHHDDEADEYP</sequence>
<reference evidence="2 3" key="1">
    <citation type="submission" date="2014-04" db="EMBL/GenBank/DDBJ databases">
        <title>Evolutionary Origins and Diversification of the Mycorrhizal Mutualists.</title>
        <authorList>
            <consortium name="DOE Joint Genome Institute"/>
            <consortium name="Mycorrhizal Genomics Consortium"/>
            <person name="Kohler A."/>
            <person name="Kuo A."/>
            <person name="Nagy L.G."/>
            <person name="Floudas D."/>
            <person name="Copeland A."/>
            <person name="Barry K.W."/>
            <person name="Cichocki N."/>
            <person name="Veneault-Fourrey C."/>
            <person name="LaButti K."/>
            <person name="Lindquist E.A."/>
            <person name="Lipzen A."/>
            <person name="Lundell T."/>
            <person name="Morin E."/>
            <person name="Murat C."/>
            <person name="Riley R."/>
            <person name="Ohm R."/>
            <person name="Sun H."/>
            <person name="Tunlid A."/>
            <person name="Henrissat B."/>
            <person name="Grigoriev I.V."/>
            <person name="Hibbett D.S."/>
            <person name="Martin F."/>
        </authorList>
    </citation>
    <scope>NUCLEOTIDE SEQUENCE [LARGE SCALE GENOMIC DNA]</scope>
    <source>
        <strain evidence="2 3">Koide BX008</strain>
    </source>
</reference>
<dbReference type="OrthoDB" id="3013557at2759"/>